<name>A0A2I2GCP9_9EURO</name>
<evidence type="ECO:0000313" key="2">
    <source>
        <dbReference type="Proteomes" id="UP000234275"/>
    </source>
</evidence>
<accession>A0A2I2GCP9</accession>
<dbReference type="OrthoDB" id="70224at2759"/>
<dbReference type="Gene3D" id="3.40.50.10300">
    <property type="entry name" value="CoaB-like"/>
    <property type="match status" value="1"/>
</dbReference>
<protein>
    <submittedName>
        <fullName evidence="1">Putative phosphopantothenate-cysteine ligase</fullName>
    </submittedName>
</protein>
<keyword evidence="1" id="KW-0436">Ligase</keyword>
<dbReference type="SUPFAM" id="SSF102645">
    <property type="entry name" value="CoaB-like"/>
    <property type="match status" value="1"/>
</dbReference>
<comment type="caution">
    <text evidence="1">The sequence shown here is derived from an EMBL/GenBank/DDBJ whole genome shotgun (WGS) entry which is preliminary data.</text>
</comment>
<dbReference type="InterPro" id="IPR035929">
    <property type="entry name" value="CoaB-like_sf"/>
</dbReference>
<proteinExistence type="predicted"/>
<gene>
    <name evidence="1" type="ORF">P170DRAFT_406010</name>
</gene>
<dbReference type="GO" id="GO:0016874">
    <property type="term" value="F:ligase activity"/>
    <property type="evidence" value="ECO:0007669"/>
    <property type="project" value="UniProtKB-KW"/>
</dbReference>
<sequence length="349" mass="39446">MSPSFAEKMARAEVEADFFGQQPPPDSLAEHETLVRNFIDYHRETSRRVALVTSGGTTVPIEAQTVRFLDNFSGGTRGARSAEYFLQRGYAVIFLHRQNSLLPYDRHYSNSKNCLLDLLDVVQGASGDSGSDGHRITVRREHEDQLCHVLQQYRSARENNLLLLLPFETVTDYLFHLRSVTILMWPLRATGLVYLAAAVSDFFIPHSEMAEHKIQSSVPSSHPRKDGVDLSCVKSENLSLDLKPVPKFLKSLVDDWAPVGSMIISFKLETDSNILLDKAHGSLQRYGQHLVIGNLLSTRQSEVVFVEPDQPRERWIRVPSDEDGLKMEIESLIVDEVAKMHSEMIGEER</sequence>
<keyword evidence="2" id="KW-1185">Reference proteome</keyword>
<dbReference type="GeneID" id="36554305"/>
<reference evidence="1 2" key="1">
    <citation type="submission" date="2016-12" db="EMBL/GenBank/DDBJ databases">
        <title>The genomes of Aspergillus section Nigri reveals drivers in fungal speciation.</title>
        <authorList>
            <consortium name="DOE Joint Genome Institute"/>
            <person name="Vesth T.C."/>
            <person name="Nybo J."/>
            <person name="Theobald S."/>
            <person name="Brandl J."/>
            <person name="Frisvad J.C."/>
            <person name="Nielsen K.F."/>
            <person name="Lyhne E.K."/>
            <person name="Kogle M.E."/>
            <person name="Kuo A."/>
            <person name="Riley R."/>
            <person name="Clum A."/>
            <person name="Nolan M."/>
            <person name="Lipzen A."/>
            <person name="Salamov A."/>
            <person name="Henrissat B."/>
            <person name="Wiebenga A."/>
            <person name="De Vries R.P."/>
            <person name="Grigoriev I.V."/>
            <person name="Mortensen U.H."/>
            <person name="Andersen M.R."/>
            <person name="Baker S.E."/>
        </authorList>
    </citation>
    <scope>NUCLEOTIDE SEQUENCE [LARGE SCALE GENOMIC DNA]</scope>
    <source>
        <strain evidence="1 2">IBT 23096</strain>
    </source>
</reference>
<dbReference type="Proteomes" id="UP000234275">
    <property type="component" value="Unassembled WGS sequence"/>
</dbReference>
<dbReference type="GO" id="GO:0015937">
    <property type="term" value="P:coenzyme A biosynthetic process"/>
    <property type="evidence" value="ECO:0007669"/>
    <property type="project" value="UniProtKB-ARBA"/>
</dbReference>
<dbReference type="STRING" id="1392250.A0A2I2GCP9"/>
<dbReference type="RefSeq" id="XP_024705968.1">
    <property type="nucleotide sequence ID" value="XM_024846606.1"/>
</dbReference>
<evidence type="ECO:0000313" key="1">
    <source>
        <dbReference type="EMBL" id="PLB50666.1"/>
    </source>
</evidence>
<dbReference type="VEuPathDB" id="FungiDB:P170DRAFT_406010"/>
<dbReference type="EMBL" id="MSFO01000003">
    <property type="protein sequence ID" value="PLB50666.1"/>
    <property type="molecule type" value="Genomic_DNA"/>
</dbReference>
<organism evidence="1 2">
    <name type="scientific">Aspergillus steynii IBT 23096</name>
    <dbReference type="NCBI Taxonomy" id="1392250"/>
    <lineage>
        <taxon>Eukaryota</taxon>
        <taxon>Fungi</taxon>
        <taxon>Dikarya</taxon>
        <taxon>Ascomycota</taxon>
        <taxon>Pezizomycotina</taxon>
        <taxon>Eurotiomycetes</taxon>
        <taxon>Eurotiomycetidae</taxon>
        <taxon>Eurotiales</taxon>
        <taxon>Aspergillaceae</taxon>
        <taxon>Aspergillus</taxon>
        <taxon>Aspergillus subgen. Circumdati</taxon>
    </lineage>
</organism>
<dbReference type="PANTHER" id="PTHR12290">
    <property type="entry name" value="CORNICHON-RELATED"/>
    <property type="match status" value="1"/>
</dbReference>
<dbReference type="AlphaFoldDB" id="A0A2I2GCP9"/>